<dbReference type="AlphaFoldDB" id="A0A7W9NFI2"/>
<organism evidence="1 2">
    <name type="scientific">Kutzneria kofuensis</name>
    <dbReference type="NCBI Taxonomy" id="103725"/>
    <lineage>
        <taxon>Bacteria</taxon>
        <taxon>Bacillati</taxon>
        <taxon>Actinomycetota</taxon>
        <taxon>Actinomycetes</taxon>
        <taxon>Pseudonocardiales</taxon>
        <taxon>Pseudonocardiaceae</taxon>
        <taxon>Kutzneria</taxon>
    </lineage>
</organism>
<dbReference type="Gene3D" id="1.20.120.450">
    <property type="entry name" value="dinb family like domain"/>
    <property type="match status" value="1"/>
</dbReference>
<dbReference type="Proteomes" id="UP000585638">
    <property type="component" value="Unassembled WGS sequence"/>
</dbReference>
<evidence type="ECO:0000313" key="2">
    <source>
        <dbReference type="Proteomes" id="UP000585638"/>
    </source>
</evidence>
<dbReference type="EMBL" id="JACHIR010000001">
    <property type="protein sequence ID" value="MBB5890033.1"/>
    <property type="molecule type" value="Genomic_DNA"/>
</dbReference>
<evidence type="ECO:0000313" key="1">
    <source>
        <dbReference type="EMBL" id="MBB5890033.1"/>
    </source>
</evidence>
<protein>
    <submittedName>
        <fullName evidence="1">Putative damage-inducible protein DinB</fullName>
    </submittedName>
</protein>
<dbReference type="InterPro" id="IPR007061">
    <property type="entry name" value="MST-like"/>
</dbReference>
<name>A0A7W9NFI2_9PSEU</name>
<dbReference type="RefSeq" id="WP_184859253.1">
    <property type="nucleotide sequence ID" value="NZ_BAAAWY010000008.1"/>
</dbReference>
<dbReference type="InterPro" id="IPR034660">
    <property type="entry name" value="DinB/YfiT-like"/>
</dbReference>
<dbReference type="SUPFAM" id="SSF109854">
    <property type="entry name" value="DinB/YfiT-like putative metalloenzymes"/>
    <property type="match status" value="1"/>
</dbReference>
<comment type="caution">
    <text evidence="1">The sequence shown here is derived from an EMBL/GenBank/DDBJ whole genome shotgun (WGS) entry which is preliminary data.</text>
</comment>
<proteinExistence type="predicted"/>
<reference evidence="1 2" key="1">
    <citation type="submission" date="2020-08" db="EMBL/GenBank/DDBJ databases">
        <title>Sequencing the genomes of 1000 actinobacteria strains.</title>
        <authorList>
            <person name="Klenk H.-P."/>
        </authorList>
    </citation>
    <scope>NUCLEOTIDE SEQUENCE [LARGE SCALE GENOMIC DNA]</scope>
    <source>
        <strain evidence="1 2">DSM 43851</strain>
    </source>
</reference>
<keyword evidence="2" id="KW-1185">Reference proteome</keyword>
<accession>A0A7W9NFI2</accession>
<dbReference type="Pfam" id="PF04978">
    <property type="entry name" value="MST"/>
    <property type="match status" value="1"/>
</dbReference>
<gene>
    <name evidence="1" type="ORF">BJ998_001229</name>
</gene>
<sequence length="190" mass="21314">MSDITGNLRRYLQESRDRLVSALDGLSEYDIRRPLTPTGTNLLGLVKHVTGCEFGYLGDCVGRPMPVTLPWYEDESVWDGADMWATAEQSREELLDLYRLAWKHSDESIEQLGLDAPATVPWWAEGKRATTLGHLLVRTLTDTAQHAGHADIVREMIDGRGGKDRAEFGDADYWQRYVAGIQAAADAHKR</sequence>